<accession>A0A099KVY7</accession>
<name>A0A099KVY7_COLPS</name>
<dbReference type="EMBL" id="JQEC01000021">
    <property type="protein sequence ID" value="KGJ94017.1"/>
    <property type="molecule type" value="Genomic_DNA"/>
</dbReference>
<dbReference type="GO" id="GO:0005524">
    <property type="term" value="F:ATP binding"/>
    <property type="evidence" value="ECO:0007669"/>
    <property type="project" value="UniProtKB-KW"/>
</dbReference>
<keyword evidence="9" id="KW-0067">ATP-binding</keyword>
<reference evidence="14 15" key="1">
    <citation type="submission" date="2014-08" db="EMBL/GenBank/DDBJ databases">
        <title>Genomic and Phenotypic Diversity of Colwellia psychrerythraea strains from Disparate Marine Basins.</title>
        <authorList>
            <person name="Techtmann S.M."/>
            <person name="Stelling S.C."/>
            <person name="Utturkar S.M."/>
            <person name="Alshibli N."/>
            <person name="Harris A."/>
            <person name="Brown S.D."/>
            <person name="Hazen T.C."/>
        </authorList>
    </citation>
    <scope>NUCLEOTIDE SEQUENCE [LARGE SCALE GENOMIC DNA]</scope>
    <source>
        <strain evidence="14 15">GAB14E</strain>
    </source>
</reference>
<dbReference type="InterPro" id="IPR036097">
    <property type="entry name" value="HisK_dim/P_sf"/>
</dbReference>
<evidence type="ECO:0000259" key="13">
    <source>
        <dbReference type="PROSITE" id="PS50109"/>
    </source>
</evidence>
<dbReference type="RefSeq" id="WP_033082209.1">
    <property type="nucleotide sequence ID" value="NZ_JQEC01000021.1"/>
</dbReference>
<dbReference type="Pfam" id="PF08521">
    <property type="entry name" value="2CSK_N"/>
    <property type="match status" value="1"/>
</dbReference>
<protein>
    <recommendedName>
        <fullName evidence="3">histidine kinase</fullName>
        <ecNumber evidence="3">2.7.13.3</ecNumber>
    </recommendedName>
</protein>
<keyword evidence="11" id="KW-0902">Two-component regulatory system</keyword>
<dbReference type="SUPFAM" id="SSF47384">
    <property type="entry name" value="Homodimeric domain of signal transducing histidine kinase"/>
    <property type="match status" value="1"/>
</dbReference>
<evidence type="ECO:0000256" key="9">
    <source>
        <dbReference type="ARBA" id="ARBA00022840"/>
    </source>
</evidence>
<evidence type="ECO:0000256" key="10">
    <source>
        <dbReference type="ARBA" id="ARBA00022989"/>
    </source>
</evidence>
<evidence type="ECO:0000256" key="2">
    <source>
        <dbReference type="ARBA" id="ARBA00004141"/>
    </source>
</evidence>
<keyword evidence="12" id="KW-0472">Membrane</keyword>
<dbReference type="SMART" id="SM00387">
    <property type="entry name" value="HATPase_c"/>
    <property type="match status" value="1"/>
</dbReference>
<dbReference type="GO" id="GO:0000155">
    <property type="term" value="F:phosphorelay sensor kinase activity"/>
    <property type="evidence" value="ECO:0007669"/>
    <property type="project" value="InterPro"/>
</dbReference>
<dbReference type="InterPro" id="IPR005467">
    <property type="entry name" value="His_kinase_dom"/>
</dbReference>
<dbReference type="PATRIC" id="fig|28229.3.peg.2192"/>
<dbReference type="Gene3D" id="3.30.565.10">
    <property type="entry name" value="Histidine kinase-like ATPase, C-terminal domain"/>
    <property type="match status" value="1"/>
</dbReference>
<dbReference type="GO" id="GO:0005886">
    <property type="term" value="C:plasma membrane"/>
    <property type="evidence" value="ECO:0007669"/>
    <property type="project" value="TreeGrafter"/>
</dbReference>
<evidence type="ECO:0000256" key="6">
    <source>
        <dbReference type="ARBA" id="ARBA00022692"/>
    </source>
</evidence>
<dbReference type="InterPro" id="IPR050428">
    <property type="entry name" value="TCS_sensor_his_kinase"/>
</dbReference>
<dbReference type="OrthoDB" id="9809766at2"/>
<evidence type="ECO:0000256" key="7">
    <source>
        <dbReference type="ARBA" id="ARBA00022741"/>
    </source>
</evidence>
<comment type="catalytic activity">
    <reaction evidence="1">
        <text>ATP + protein L-histidine = ADP + protein N-phospho-L-histidine.</text>
        <dbReference type="EC" id="2.7.13.3"/>
    </reaction>
</comment>
<comment type="subcellular location">
    <subcellularLocation>
        <location evidence="2">Membrane</location>
        <topology evidence="2">Multi-pass membrane protein</topology>
    </subcellularLocation>
</comment>
<evidence type="ECO:0000313" key="15">
    <source>
        <dbReference type="Proteomes" id="UP000029868"/>
    </source>
</evidence>
<comment type="caution">
    <text evidence="14">The sequence shown here is derived from an EMBL/GenBank/DDBJ whole genome shotgun (WGS) entry which is preliminary data.</text>
</comment>
<keyword evidence="8 14" id="KW-0418">Kinase</keyword>
<dbReference type="InterPro" id="IPR003594">
    <property type="entry name" value="HATPase_dom"/>
</dbReference>
<gene>
    <name evidence="14" type="ORF">GAB14E_2572</name>
</gene>
<keyword evidence="10 12" id="KW-1133">Transmembrane helix</keyword>
<dbReference type="InterPro" id="IPR036890">
    <property type="entry name" value="HATPase_C_sf"/>
</dbReference>
<dbReference type="AlphaFoldDB" id="A0A099KVY7"/>
<feature type="transmembrane region" description="Helical" evidence="12">
    <location>
        <begin position="12"/>
        <end position="35"/>
    </location>
</feature>
<evidence type="ECO:0000256" key="11">
    <source>
        <dbReference type="ARBA" id="ARBA00023012"/>
    </source>
</evidence>
<evidence type="ECO:0000256" key="5">
    <source>
        <dbReference type="ARBA" id="ARBA00022679"/>
    </source>
</evidence>
<dbReference type="EC" id="2.7.13.3" evidence="3"/>
<dbReference type="InterPro" id="IPR003661">
    <property type="entry name" value="HisK_dim/P_dom"/>
</dbReference>
<dbReference type="PROSITE" id="PS50109">
    <property type="entry name" value="HIS_KIN"/>
    <property type="match status" value="1"/>
</dbReference>
<organism evidence="14 15">
    <name type="scientific">Colwellia psychrerythraea</name>
    <name type="common">Vibrio psychroerythus</name>
    <dbReference type="NCBI Taxonomy" id="28229"/>
    <lineage>
        <taxon>Bacteria</taxon>
        <taxon>Pseudomonadati</taxon>
        <taxon>Pseudomonadota</taxon>
        <taxon>Gammaproteobacteria</taxon>
        <taxon>Alteromonadales</taxon>
        <taxon>Colwelliaceae</taxon>
        <taxon>Colwellia</taxon>
    </lineage>
</organism>
<evidence type="ECO:0000313" key="14">
    <source>
        <dbReference type="EMBL" id="KGJ94017.1"/>
    </source>
</evidence>
<feature type="domain" description="Histidine kinase" evidence="13">
    <location>
        <begin position="247"/>
        <end position="457"/>
    </location>
</feature>
<dbReference type="SUPFAM" id="SSF55874">
    <property type="entry name" value="ATPase domain of HSP90 chaperone/DNA topoisomerase II/histidine kinase"/>
    <property type="match status" value="1"/>
</dbReference>
<keyword evidence="5" id="KW-0808">Transferase</keyword>
<dbReference type="CDD" id="cd00082">
    <property type="entry name" value="HisKA"/>
    <property type="match status" value="1"/>
</dbReference>
<evidence type="ECO:0000256" key="8">
    <source>
        <dbReference type="ARBA" id="ARBA00022777"/>
    </source>
</evidence>
<evidence type="ECO:0000256" key="1">
    <source>
        <dbReference type="ARBA" id="ARBA00000085"/>
    </source>
</evidence>
<evidence type="ECO:0000256" key="4">
    <source>
        <dbReference type="ARBA" id="ARBA00022553"/>
    </source>
</evidence>
<dbReference type="Pfam" id="PF02518">
    <property type="entry name" value="HATPase_c"/>
    <property type="match status" value="1"/>
</dbReference>
<sequence length="457" mass="51634">MKNKTKRYSIRRYLTLHVVAWTLAMTIIPAAWVYYDTAKEVEELFDASLAQSARVLHGMIGRDGIEKHHGSMLEALLNKEKDPHSIQHDYEKKISFQVIDDTGLILRSASAPDHPESDLERGYTYIELGQYEWRIFILYSKVDDWHLVVGERMDIRDELIHHIALDHAIPLFLLTPFFVLIVSLVIRKGLKPLEVIANDVQEKNYSSLEKLSYKTEPEEVSGLISAVNTLFDNLSEQYDRERRFSSDAAHELRTPLAALMIHTENILEDNNDITLDASIINIKRSINRLSHLVSQLLSLSRADTQLIADDFTDVDIIKTVEQVAADFKHLAEQKEQSLVYIVSNDNNEALPIRGNRALIYNMLCNVVTNAIKYSPENSSITITLNCAQKQITVEDSGPGIASALRERVKDRFYRAPGATGEGSGLGLAIVNRIADIHQIKWQLNAANAGGLVVEFNF</sequence>
<keyword evidence="7" id="KW-0547">Nucleotide-binding</keyword>
<keyword evidence="6 12" id="KW-0812">Transmembrane</keyword>
<dbReference type="PANTHER" id="PTHR45436:SF14">
    <property type="entry name" value="SENSOR PROTEIN QSEC"/>
    <property type="match status" value="1"/>
</dbReference>
<proteinExistence type="predicted"/>
<dbReference type="PANTHER" id="PTHR45436">
    <property type="entry name" value="SENSOR HISTIDINE KINASE YKOH"/>
    <property type="match status" value="1"/>
</dbReference>
<dbReference type="InterPro" id="IPR013727">
    <property type="entry name" value="2CSK_N"/>
</dbReference>
<dbReference type="Gene3D" id="1.10.287.130">
    <property type="match status" value="1"/>
</dbReference>
<evidence type="ECO:0000256" key="3">
    <source>
        <dbReference type="ARBA" id="ARBA00012438"/>
    </source>
</evidence>
<dbReference type="Proteomes" id="UP000029868">
    <property type="component" value="Unassembled WGS sequence"/>
</dbReference>
<evidence type="ECO:0000256" key="12">
    <source>
        <dbReference type="SAM" id="Phobius"/>
    </source>
</evidence>
<dbReference type="SMART" id="SM00388">
    <property type="entry name" value="HisKA"/>
    <property type="match status" value="1"/>
</dbReference>
<dbReference type="Pfam" id="PF00512">
    <property type="entry name" value="HisKA"/>
    <property type="match status" value="1"/>
</dbReference>
<keyword evidence="4" id="KW-0597">Phosphoprotein</keyword>